<dbReference type="PaxDb" id="1198114-AciX9_0041"/>
<evidence type="ECO:0000313" key="1">
    <source>
        <dbReference type="EMBL" id="ADW67132.1"/>
    </source>
</evidence>
<protein>
    <recommendedName>
        <fullName evidence="3">RedB protein</fullName>
    </recommendedName>
</protein>
<gene>
    <name evidence="1" type="ordered locus">AciX9_0041</name>
</gene>
<dbReference type="EMBL" id="CP002480">
    <property type="protein sequence ID" value="ADW67132.1"/>
    <property type="molecule type" value="Genomic_DNA"/>
</dbReference>
<dbReference type="RefSeq" id="WP_013578461.1">
    <property type="nucleotide sequence ID" value="NC_015064.1"/>
</dbReference>
<dbReference type="eggNOG" id="COG0526">
    <property type="taxonomic scope" value="Bacteria"/>
</dbReference>
<dbReference type="Proteomes" id="UP000000343">
    <property type="component" value="Chromosome"/>
</dbReference>
<dbReference type="KEGG" id="acm:AciX9_0041"/>
<dbReference type="HOGENOM" id="CLU_118579_0_0_0"/>
<dbReference type="STRING" id="1198114.AciX9_0041"/>
<keyword evidence="2" id="KW-1185">Reference proteome</keyword>
<reference evidence="2" key="1">
    <citation type="submission" date="2011-01" db="EMBL/GenBank/DDBJ databases">
        <title>Complete sequence of chromosome of Acidobacterium sp. MP5ACTX9.</title>
        <authorList>
            <consortium name="US DOE Joint Genome Institute"/>
            <person name="Lucas S."/>
            <person name="Copeland A."/>
            <person name="Lapidus A."/>
            <person name="Cheng J.-F."/>
            <person name="Goodwin L."/>
            <person name="Pitluck S."/>
            <person name="Teshima H."/>
            <person name="Detter J.C."/>
            <person name="Han C."/>
            <person name="Tapia R."/>
            <person name="Land M."/>
            <person name="Hauser L."/>
            <person name="Kyrpides N."/>
            <person name="Ivanova N."/>
            <person name="Ovchinnikova G."/>
            <person name="Pagani I."/>
            <person name="Rawat S.R."/>
            <person name="Mannisto M."/>
            <person name="Haggblom M.M."/>
            <person name="Woyke T."/>
        </authorList>
    </citation>
    <scope>NUCLEOTIDE SEQUENCE [LARGE SCALE GENOMIC DNA]</scope>
    <source>
        <strain evidence="2">MP5ACTX9</strain>
    </source>
</reference>
<dbReference type="AlphaFoldDB" id="E8X472"/>
<name>E8X472_GRATM</name>
<organism evidence="2">
    <name type="scientific">Granulicella tundricola (strain ATCC BAA-1859 / DSM 23138 / MP5ACTX9)</name>
    <dbReference type="NCBI Taxonomy" id="1198114"/>
    <lineage>
        <taxon>Bacteria</taxon>
        <taxon>Pseudomonadati</taxon>
        <taxon>Acidobacteriota</taxon>
        <taxon>Terriglobia</taxon>
        <taxon>Terriglobales</taxon>
        <taxon>Acidobacteriaceae</taxon>
        <taxon>Granulicella</taxon>
    </lineage>
</organism>
<evidence type="ECO:0000313" key="2">
    <source>
        <dbReference type="Proteomes" id="UP000000343"/>
    </source>
</evidence>
<accession>E8X472</accession>
<evidence type="ECO:0008006" key="3">
    <source>
        <dbReference type="Google" id="ProtNLM"/>
    </source>
</evidence>
<proteinExistence type="predicted"/>
<sequence length="206" mass="21993">MPALGLVWLLAMVPGVRYLLAYEHTAGSQGTAPRGWPKGMPQVGDAALPTLVVALHPRCSCSQATLAELEEAAQGFGHPYNAVLLIYRPKGSDYEWQKVDLYRDAQKALHARVMLDDDGQYSAAFGAETSGEVLYYSAAKGAAGRRLLFSGGVTGSRGMVGGNDGIEALKSAFKLDREPEHAKTPVFGCGLFAALEPQAAEKRSRP</sequence>